<keyword evidence="2 5" id="KW-0812">Transmembrane</keyword>
<dbReference type="AlphaFoldDB" id="A0AA48LXX4"/>
<dbReference type="SUPFAM" id="SSF161098">
    <property type="entry name" value="MetI-like"/>
    <property type="match status" value="1"/>
</dbReference>
<keyword evidence="4 5" id="KW-0472">Membrane</keyword>
<evidence type="ECO:0000256" key="2">
    <source>
        <dbReference type="ARBA" id="ARBA00022692"/>
    </source>
</evidence>
<dbReference type="Pfam" id="PF00528">
    <property type="entry name" value="BPD_transp_1"/>
    <property type="match status" value="1"/>
</dbReference>
<dbReference type="GO" id="GO:0055085">
    <property type="term" value="P:transmembrane transport"/>
    <property type="evidence" value="ECO:0007669"/>
    <property type="project" value="InterPro"/>
</dbReference>
<dbReference type="InterPro" id="IPR035906">
    <property type="entry name" value="MetI-like_sf"/>
</dbReference>
<evidence type="ECO:0000256" key="4">
    <source>
        <dbReference type="ARBA" id="ARBA00023136"/>
    </source>
</evidence>
<name>A0AA48LXX4_9ZZZZ</name>
<feature type="transmembrane region" description="Helical" evidence="5">
    <location>
        <begin position="74"/>
        <end position="98"/>
    </location>
</feature>
<keyword evidence="3 5" id="KW-1133">Transmembrane helix</keyword>
<evidence type="ECO:0000256" key="5">
    <source>
        <dbReference type="SAM" id="Phobius"/>
    </source>
</evidence>
<dbReference type="PROSITE" id="PS50928">
    <property type="entry name" value="ABC_TM1"/>
    <property type="match status" value="1"/>
</dbReference>
<evidence type="ECO:0000256" key="3">
    <source>
        <dbReference type="ARBA" id="ARBA00022989"/>
    </source>
</evidence>
<accession>A0AA48LXX4</accession>
<organism evidence="7">
    <name type="scientific">freshwater sediment metagenome</name>
    <dbReference type="NCBI Taxonomy" id="556182"/>
    <lineage>
        <taxon>unclassified sequences</taxon>
        <taxon>metagenomes</taxon>
        <taxon>ecological metagenomes</taxon>
    </lineage>
</organism>
<dbReference type="Gene3D" id="1.10.3720.10">
    <property type="entry name" value="MetI-like"/>
    <property type="match status" value="1"/>
</dbReference>
<feature type="transmembrane region" description="Helical" evidence="5">
    <location>
        <begin position="128"/>
        <end position="150"/>
    </location>
</feature>
<protein>
    <recommendedName>
        <fullName evidence="6">ABC transmembrane type-1 domain-containing protein</fullName>
    </recommendedName>
</protein>
<feature type="transmembrane region" description="Helical" evidence="5">
    <location>
        <begin position="5"/>
        <end position="26"/>
    </location>
</feature>
<proteinExistence type="predicted"/>
<dbReference type="GO" id="GO:0016020">
    <property type="term" value="C:membrane"/>
    <property type="evidence" value="ECO:0007669"/>
    <property type="project" value="UniProtKB-SubCell"/>
</dbReference>
<evidence type="ECO:0000259" key="6">
    <source>
        <dbReference type="PROSITE" id="PS50928"/>
    </source>
</evidence>
<reference evidence="7" key="1">
    <citation type="submission" date="2023-07" db="EMBL/GenBank/DDBJ databases">
        <authorList>
            <person name="Pelsma A.J. K."/>
        </authorList>
    </citation>
    <scope>NUCLEOTIDE SEQUENCE</scope>
</reference>
<feature type="transmembrane region" description="Helical" evidence="5">
    <location>
        <begin position="230"/>
        <end position="252"/>
    </location>
</feature>
<feature type="transmembrane region" description="Helical" evidence="5">
    <location>
        <begin position="105"/>
        <end position="122"/>
    </location>
</feature>
<dbReference type="InterPro" id="IPR000515">
    <property type="entry name" value="MetI-like"/>
</dbReference>
<dbReference type="EMBL" id="OY288114">
    <property type="protein sequence ID" value="CAJ0849164.1"/>
    <property type="molecule type" value="Genomic_DNA"/>
</dbReference>
<evidence type="ECO:0000313" key="7">
    <source>
        <dbReference type="EMBL" id="CAJ0849164.1"/>
    </source>
</evidence>
<evidence type="ECO:0000256" key="1">
    <source>
        <dbReference type="ARBA" id="ARBA00004141"/>
    </source>
</evidence>
<sequence length="264" mass="28845">MLRRLVTFVFQIFEIVIFVQLCFLAVKFFSGNNNPFAAGLDLRSLIHDLQAGDNLDLVIIAAAMRGTLFHASSIVALSIICGIVLGYGVVGSALVRFFLTPILDFLRGIPASIIYPIAAVSFNTKTDAFVIVIGSIPCTTIMAFATINALRRIKPEREMIYVINTEEHSQLKLFFEYRLRSMLPDIVEGVSLSASYALVLSCVLEMLLLGPQGTAGAFISIDSDAHAGRITSEAIALIVLIGLASFTLNFLANRAIESGERYRF</sequence>
<feature type="transmembrane region" description="Helical" evidence="5">
    <location>
        <begin position="186"/>
        <end position="210"/>
    </location>
</feature>
<gene>
    <name evidence="7" type="ORF">AMST5_00085</name>
</gene>
<feature type="domain" description="ABC transmembrane type-1" evidence="6">
    <location>
        <begin position="64"/>
        <end position="252"/>
    </location>
</feature>
<comment type="subcellular location">
    <subcellularLocation>
        <location evidence="1">Membrane</location>
        <topology evidence="1">Multi-pass membrane protein</topology>
    </subcellularLocation>
</comment>